<proteinExistence type="predicted"/>
<keyword evidence="2" id="KW-1003">Cell membrane</keyword>
<dbReference type="PANTHER" id="PTHR32322:SF18">
    <property type="entry name" value="S-ADENOSYLMETHIONINE_S-ADENOSYLHOMOCYSTEINE TRANSPORTER"/>
    <property type="match status" value="1"/>
</dbReference>
<dbReference type="Proteomes" id="UP000825483">
    <property type="component" value="Unassembled WGS sequence"/>
</dbReference>
<feature type="transmembrane region" description="Helical" evidence="6">
    <location>
        <begin position="95"/>
        <end position="114"/>
    </location>
</feature>
<feature type="transmembrane region" description="Helical" evidence="6">
    <location>
        <begin position="153"/>
        <end position="177"/>
    </location>
</feature>
<evidence type="ECO:0000313" key="8">
    <source>
        <dbReference type="EMBL" id="GJG57918.1"/>
    </source>
</evidence>
<evidence type="ECO:0000256" key="2">
    <source>
        <dbReference type="ARBA" id="ARBA00022475"/>
    </source>
</evidence>
<organism evidence="8 9">
    <name type="scientific">Prevotella lacticifex</name>
    <dbReference type="NCBI Taxonomy" id="2854755"/>
    <lineage>
        <taxon>Bacteria</taxon>
        <taxon>Pseudomonadati</taxon>
        <taxon>Bacteroidota</taxon>
        <taxon>Bacteroidia</taxon>
        <taxon>Bacteroidales</taxon>
        <taxon>Prevotellaceae</taxon>
        <taxon>Prevotella</taxon>
    </lineage>
</organism>
<dbReference type="GO" id="GO:0005886">
    <property type="term" value="C:plasma membrane"/>
    <property type="evidence" value="ECO:0007669"/>
    <property type="project" value="UniProtKB-SubCell"/>
</dbReference>
<dbReference type="InterPro" id="IPR050638">
    <property type="entry name" value="AA-Vitamin_Transporters"/>
</dbReference>
<name>A0A9R1CXF3_9BACT</name>
<feature type="transmembrane region" description="Helical" evidence="6">
    <location>
        <begin position="276"/>
        <end position="294"/>
    </location>
</feature>
<comment type="subcellular location">
    <subcellularLocation>
        <location evidence="1">Cell membrane</location>
        <topology evidence="1">Multi-pass membrane protein</topology>
    </subcellularLocation>
</comment>
<dbReference type="Pfam" id="PF00892">
    <property type="entry name" value="EamA"/>
    <property type="match status" value="2"/>
</dbReference>
<evidence type="ECO:0000256" key="3">
    <source>
        <dbReference type="ARBA" id="ARBA00022692"/>
    </source>
</evidence>
<dbReference type="AlphaFoldDB" id="A0A9R1CXF3"/>
<dbReference type="InterPro" id="IPR037185">
    <property type="entry name" value="EmrE-like"/>
</dbReference>
<dbReference type="SUPFAM" id="SSF103481">
    <property type="entry name" value="Multidrug resistance efflux transporter EmrE"/>
    <property type="match status" value="2"/>
</dbReference>
<reference evidence="8" key="1">
    <citation type="journal article" date="2022" name="Int. J. Syst. Evol. Microbiol.">
        <title>Prevotella lacticifex sp. nov., isolated from the rumen of cows.</title>
        <authorList>
            <person name="Shinkai T."/>
            <person name="Ikeyama N."/>
            <person name="Kumagai M."/>
            <person name="Ohmori H."/>
            <person name="Sakamoto M."/>
            <person name="Ohkuma M."/>
            <person name="Mitsumori M."/>
        </authorList>
    </citation>
    <scope>NUCLEOTIDE SEQUENCE</scope>
    <source>
        <strain evidence="8">R5076</strain>
    </source>
</reference>
<feature type="transmembrane region" description="Helical" evidence="6">
    <location>
        <begin position="219"/>
        <end position="243"/>
    </location>
</feature>
<sequence>MKQLNDTHKGIFEAALSSASFGLIPLFTLPVLQAGLSIPSTLVYRFVFACLFMLGILAWQHQSLHLNFGDALRIAFLSVLYDISAISLFKGYAYMPSGVATTLLFSYPVWTVLIEWSFFRVPLRLFSITAVVMAVVGVYFLSGADSASHSHGISSVIGIIWEMLAGLSYAVYMVVFPRMRISKMPSIKTTFYVFFFALLMLVAYVSFTEGALPAIPSVKTLVCLLLLGLLPTTMSNICVIMALKKISATMVSVLGAFEPLTAMSVGILVFGEPLTINVGVGFLLVIAAVILLILTSGKAETSPKAKVKARKK</sequence>
<feature type="transmembrane region" description="Helical" evidence="6">
    <location>
        <begin position="189"/>
        <end position="207"/>
    </location>
</feature>
<dbReference type="InterPro" id="IPR000620">
    <property type="entry name" value="EamA_dom"/>
</dbReference>
<evidence type="ECO:0000256" key="6">
    <source>
        <dbReference type="SAM" id="Phobius"/>
    </source>
</evidence>
<dbReference type="GeneID" id="72468822"/>
<evidence type="ECO:0000256" key="4">
    <source>
        <dbReference type="ARBA" id="ARBA00022989"/>
    </source>
</evidence>
<evidence type="ECO:0000259" key="7">
    <source>
        <dbReference type="Pfam" id="PF00892"/>
    </source>
</evidence>
<protein>
    <submittedName>
        <fullName evidence="8">Membrane protein</fullName>
    </submittedName>
</protein>
<feature type="domain" description="EamA" evidence="7">
    <location>
        <begin position="9"/>
        <end position="142"/>
    </location>
</feature>
<gene>
    <name evidence="8" type="ORF">PRLR5076_07690</name>
</gene>
<keyword evidence="5 6" id="KW-0472">Membrane</keyword>
<accession>A0A9R1CXF3</accession>
<dbReference type="RefSeq" id="WP_223927069.1">
    <property type="nucleotide sequence ID" value="NZ_BPTU01000004.1"/>
</dbReference>
<keyword evidence="9" id="KW-1185">Reference proteome</keyword>
<feature type="transmembrane region" description="Helical" evidence="6">
    <location>
        <begin position="12"/>
        <end position="36"/>
    </location>
</feature>
<evidence type="ECO:0000256" key="5">
    <source>
        <dbReference type="ARBA" id="ARBA00023136"/>
    </source>
</evidence>
<keyword evidence="3 6" id="KW-0812">Transmembrane</keyword>
<keyword evidence="4 6" id="KW-1133">Transmembrane helix</keyword>
<comment type="caution">
    <text evidence="8">The sequence shown here is derived from an EMBL/GenBank/DDBJ whole genome shotgun (WGS) entry which is preliminary data.</text>
</comment>
<evidence type="ECO:0000256" key="1">
    <source>
        <dbReference type="ARBA" id="ARBA00004651"/>
    </source>
</evidence>
<feature type="transmembrane region" description="Helical" evidence="6">
    <location>
        <begin position="42"/>
        <end position="59"/>
    </location>
</feature>
<evidence type="ECO:0000313" key="9">
    <source>
        <dbReference type="Proteomes" id="UP000825483"/>
    </source>
</evidence>
<feature type="domain" description="EamA" evidence="7">
    <location>
        <begin position="157"/>
        <end position="293"/>
    </location>
</feature>
<dbReference type="EMBL" id="BPUB01000001">
    <property type="protein sequence ID" value="GJG57918.1"/>
    <property type="molecule type" value="Genomic_DNA"/>
</dbReference>
<dbReference type="PANTHER" id="PTHR32322">
    <property type="entry name" value="INNER MEMBRANE TRANSPORTER"/>
    <property type="match status" value="1"/>
</dbReference>
<feature type="transmembrane region" description="Helical" evidence="6">
    <location>
        <begin position="250"/>
        <end position="270"/>
    </location>
</feature>
<feature type="transmembrane region" description="Helical" evidence="6">
    <location>
        <begin position="121"/>
        <end position="141"/>
    </location>
</feature>